<evidence type="ECO:0000256" key="3">
    <source>
        <dbReference type="ARBA" id="ARBA00022679"/>
    </source>
</evidence>
<dbReference type="PROSITE" id="PS50089">
    <property type="entry name" value="ZF_RING_2"/>
    <property type="match status" value="1"/>
</dbReference>
<evidence type="ECO:0000313" key="10">
    <source>
        <dbReference type="EMBL" id="WJZ80065.1"/>
    </source>
</evidence>
<dbReference type="CDD" id="cd23116">
    <property type="entry name" value="RING-H2_AIRP1-like"/>
    <property type="match status" value="1"/>
</dbReference>
<dbReference type="InterPro" id="IPR013083">
    <property type="entry name" value="Znf_RING/FYVE/PHD"/>
</dbReference>
<protein>
    <recommendedName>
        <fullName evidence="2">RING-type E3 ubiquitin transferase</fullName>
        <ecNumber evidence="2">2.3.2.27</ecNumber>
    </recommendedName>
</protein>
<feature type="domain" description="RING-type" evidence="9">
    <location>
        <begin position="103"/>
        <end position="144"/>
    </location>
</feature>
<accession>A0ABY9BBI4</accession>
<keyword evidence="3" id="KW-0808">Transferase</keyword>
<keyword evidence="4" id="KW-0479">Metal-binding</keyword>
<evidence type="ECO:0000256" key="1">
    <source>
        <dbReference type="ARBA" id="ARBA00000900"/>
    </source>
</evidence>
<reference evidence="10 11" key="1">
    <citation type="journal article" date="2023" name="Hortic Res">
        <title>The complete reference genome for grapevine (Vitis vinifera L.) genetics and breeding.</title>
        <authorList>
            <person name="Shi X."/>
            <person name="Cao S."/>
            <person name="Wang X."/>
            <person name="Huang S."/>
            <person name="Wang Y."/>
            <person name="Liu Z."/>
            <person name="Liu W."/>
            <person name="Leng X."/>
            <person name="Peng Y."/>
            <person name="Wang N."/>
            <person name="Wang Y."/>
            <person name="Ma Z."/>
            <person name="Xu X."/>
            <person name="Zhang F."/>
            <person name="Xue H."/>
            <person name="Zhong H."/>
            <person name="Wang Y."/>
            <person name="Zhang K."/>
            <person name="Velt A."/>
            <person name="Avia K."/>
            <person name="Holtgrawe D."/>
            <person name="Grimplet J."/>
            <person name="Matus J.T."/>
            <person name="Ware D."/>
            <person name="Wu X."/>
            <person name="Wang H."/>
            <person name="Liu C."/>
            <person name="Fang Y."/>
            <person name="Rustenholz C."/>
            <person name="Cheng Z."/>
            <person name="Xiao H."/>
            <person name="Zhou Y."/>
        </authorList>
    </citation>
    <scope>NUCLEOTIDE SEQUENCE [LARGE SCALE GENOMIC DNA]</scope>
    <source>
        <strain evidence="11">cv. Pinot noir / PN40024</strain>
        <tissue evidence="10">Leaf</tissue>
    </source>
</reference>
<organism evidence="10 11">
    <name type="scientific">Vitis vinifera</name>
    <name type="common">Grape</name>
    <dbReference type="NCBI Taxonomy" id="29760"/>
    <lineage>
        <taxon>Eukaryota</taxon>
        <taxon>Viridiplantae</taxon>
        <taxon>Streptophyta</taxon>
        <taxon>Embryophyta</taxon>
        <taxon>Tracheophyta</taxon>
        <taxon>Spermatophyta</taxon>
        <taxon>Magnoliopsida</taxon>
        <taxon>eudicotyledons</taxon>
        <taxon>Gunneridae</taxon>
        <taxon>Pentapetalae</taxon>
        <taxon>rosids</taxon>
        <taxon>Vitales</taxon>
        <taxon>Vitaceae</taxon>
        <taxon>Viteae</taxon>
        <taxon>Vitis</taxon>
    </lineage>
</organism>
<evidence type="ECO:0000256" key="5">
    <source>
        <dbReference type="ARBA" id="ARBA00022771"/>
    </source>
</evidence>
<comment type="catalytic activity">
    <reaction evidence="1">
        <text>S-ubiquitinyl-[E2 ubiquitin-conjugating enzyme]-L-cysteine + [acceptor protein]-L-lysine = [E2 ubiquitin-conjugating enzyme]-L-cysteine + N(6)-ubiquitinyl-[acceptor protein]-L-lysine.</text>
        <dbReference type="EC" id="2.3.2.27"/>
    </reaction>
</comment>
<evidence type="ECO:0000256" key="4">
    <source>
        <dbReference type="ARBA" id="ARBA00022723"/>
    </source>
</evidence>
<keyword evidence="5 8" id="KW-0863">Zinc-finger</keyword>
<proteinExistence type="predicted"/>
<evidence type="ECO:0000256" key="6">
    <source>
        <dbReference type="ARBA" id="ARBA00022786"/>
    </source>
</evidence>
<evidence type="ECO:0000256" key="2">
    <source>
        <dbReference type="ARBA" id="ARBA00012483"/>
    </source>
</evidence>
<dbReference type="PANTHER" id="PTHR46463:SF86">
    <property type="entry name" value="RING-TYPE DOMAIN-CONTAINING PROTEIN"/>
    <property type="match status" value="1"/>
</dbReference>
<dbReference type="Proteomes" id="UP001227230">
    <property type="component" value="Chromosome 1"/>
</dbReference>
<sequence length="167" mass="18648">MGCVSSCFGPRDWEDNQDRSIHTNRTCPGAFIPNFLNKILNHTGEAIFRRAWNLLAGEAHSVGLTVKGDQENAILSPLVEPSTAEVAGRIECISTSSEDEDVCPTCLEDYTPENPKIVTQCSHHFHLGCIYEWLERSQTCPVCSKVTSFYYTSSDFILNIILFQLVS</sequence>
<dbReference type="EMBL" id="CP126648">
    <property type="protein sequence ID" value="WJZ80065.1"/>
    <property type="molecule type" value="Genomic_DNA"/>
</dbReference>
<gene>
    <name evidence="10" type="ORF">VitviT2T_000007</name>
</gene>
<keyword evidence="6" id="KW-0833">Ubl conjugation pathway</keyword>
<dbReference type="SMART" id="SM00184">
    <property type="entry name" value="RING"/>
    <property type="match status" value="1"/>
</dbReference>
<evidence type="ECO:0000256" key="8">
    <source>
        <dbReference type="PROSITE-ProRule" id="PRU00175"/>
    </source>
</evidence>
<keyword evidence="11" id="KW-1185">Reference proteome</keyword>
<dbReference type="Pfam" id="PF13639">
    <property type="entry name" value="zf-RING_2"/>
    <property type="match status" value="1"/>
</dbReference>
<evidence type="ECO:0000256" key="7">
    <source>
        <dbReference type="ARBA" id="ARBA00022833"/>
    </source>
</evidence>
<evidence type="ECO:0000313" key="11">
    <source>
        <dbReference type="Proteomes" id="UP001227230"/>
    </source>
</evidence>
<name>A0ABY9BBI4_VITVI</name>
<dbReference type="PANTHER" id="PTHR46463">
    <property type="entry name" value="ZINC FINGER, RING/FYVE/PHD-TYPE"/>
    <property type="match status" value="1"/>
</dbReference>
<evidence type="ECO:0000259" key="9">
    <source>
        <dbReference type="PROSITE" id="PS50089"/>
    </source>
</evidence>
<dbReference type="SUPFAM" id="SSF57850">
    <property type="entry name" value="RING/U-box"/>
    <property type="match status" value="1"/>
</dbReference>
<dbReference type="Gene3D" id="3.30.40.10">
    <property type="entry name" value="Zinc/RING finger domain, C3HC4 (zinc finger)"/>
    <property type="match status" value="1"/>
</dbReference>
<keyword evidence="7" id="KW-0862">Zinc</keyword>
<dbReference type="InterPro" id="IPR001841">
    <property type="entry name" value="Znf_RING"/>
</dbReference>
<dbReference type="EC" id="2.3.2.27" evidence="2"/>